<protein>
    <submittedName>
        <fullName evidence="2">Unclassified</fullName>
    </submittedName>
</protein>
<proteinExistence type="predicted"/>
<keyword evidence="1" id="KW-0472">Membrane</keyword>
<sequence>MVEQDGTVILIVVQVYNILSIVIGNLEAHI</sequence>
<name>W1I7L7_FUSPS</name>
<accession>W1I7L7</accession>
<gene>
    <name evidence="2" type="ORF">BN846_0126160</name>
</gene>
<keyword evidence="1" id="KW-1133">Transmembrane helix</keyword>
<dbReference type="EMBL" id="HG316775">
    <property type="protein sequence ID" value="CDX48501.1"/>
    <property type="molecule type" value="Genomic_DNA"/>
</dbReference>
<dbReference type="EMBL" id="CBMC010001469">
    <property type="protein sequence ID" value="CDL72481.1"/>
    <property type="molecule type" value="Genomic_DNA"/>
</dbReference>
<dbReference type="AlphaFoldDB" id="W1I7L7"/>
<keyword evidence="1" id="KW-0812">Transmembrane</keyword>
<feature type="transmembrane region" description="Helical" evidence="1">
    <location>
        <begin position="6"/>
        <end position="26"/>
    </location>
</feature>
<organism evidence="2">
    <name type="scientific">Fusarium pseudograminearum CS3220</name>
    <dbReference type="NCBI Taxonomy" id="1318456"/>
    <lineage>
        <taxon>Eukaryota</taxon>
        <taxon>Fungi</taxon>
        <taxon>Dikarya</taxon>
        <taxon>Ascomycota</taxon>
        <taxon>Pezizomycotina</taxon>
        <taxon>Sordariomycetes</taxon>
        <taxon>Hypocreomycetidae</taxon>
        <taxon>Hypocreales</taxon>
        <taxon>Nectriaceae</taxon>
        <taxon>Fusarium</taxon>
    </lineage>
</organism>
<reference evidence="2" key="1">
    <citation type="submission" date="2013-05" db="EMBL/GenBank/DDBJ databases">
        <title>Draft genome sequences of six wheat associated Fusarium spp. isolates.</title>
        <authorList>
            <person name="Moolhuijzen P.M."/>
            <person name="Manners J.M."/>
            <person name="Wilcox S."/>
            <person name="Bellgard M.I."/>
            <person name="Gardiner D.M."/>
        </authorList>
    </citation>
    <scope>NUCLEOTIDE SEQUENCE</scope>
    <source>
        <strain evidence="2">CS3220</strain>
    </source>
</reference>
<evidence type="ECO:0000313" key="2">
    <source>
        <dbReference type="EMBL" id="CDL72481.1"/>
    </source>
</evidence>
<evidence type="ECO:0000256" key="1">
    <source>
        <dbReference type="SAM" id="Phobius"/>
    </source>
</evidence>